<protein>
    <submittedName>
        <fullName evidence="2">Uncharacterized protein</fullName>
    </submittedName>
</protein>
<keyword evidence="1" id="KW-0472">Membrane</keyword>
<accession>A0A0E9W7K6</accession>
<sequence length="62" mass="7154">MLSRHSNPTSENTYSCHFTQNIVLTGLFLPPKHYITVRGYSGLLKIYFTLCVFLLLKHNVLL</sequence>
<evidence type="ECO:0000313" key="2">
    <source>
        <dbReference type="EMBL" id="JAH86337.1"/>
    </source>
</evidence>
<reference evidence="2" key="1">
    <citation type="submission" date="2014-11" db="EMBL/GenBank/DDBJ databases">
        <authorList>
            <person name="Amaro Gonzalez C."/>
        </authorList>
    </citation>
    <scope>NUCLEOTIDE SEQUENCE</scope>
</reference>
<organism evidence="2">
    <name type="scientific">Anguilla anguilla</name>
    <name type="common">European freshwater eel</name>
    <name type="synonym">Muraena anguilla</name>
    <dbReference type="NCBI Taxonomy" id="7936"/>
    <lineage>
        <taxon>Eukaryota</taxon>
        <taxon>Metazoa</taxon>
        <taxon>Chordata</taxon>
        <taxon>Craniata</taxon>
        <taxon>Vertebrata</taxon>
        <taxon>Euteleostomi</taxon>
        <taxon>Actinopterygii</taxon>
        <taxon>Neopterygii</taxon>
        <taxon>Teleostei</taxon>
        <taxon>Anguilliformes</taxon>
        <taxon>Anguillidae</taxon>
        <taxon>Anguilla</taxon>
    </lineage>
</organism>
<name>A0A0E9W7K6_ANGAN</name>
<keyword evidence="1" id="KW-1133">Transmembrane helix</keyword>
<feature type="transmembrane region" description="Helical" evidence="1">
    <location>
        <begin position="37"/>
        <end position="56"/>
    </location>
</feature>
<proteinExistence type="predicted"/>
<keyword evidence="1" id="KW-0812">Transmembrane</keyword>
<reference evidence="2" key="2">
    <citation type="journal article" date="2015" name="Fish Shellfish Immunol.">
        <title>Early steps in the European eel (Anguilla anguilla)-Vibrio vulnificus interaction in the gills: Role of the RtxA13 toxin.</title>
        <authorList>
            <person name="Callol A."/>
            <person name="Pajuelo D."/>
            <person name="Ebbesson L."/>
            <person name="Teles M."/>
            <person name="MacKenzie S."/>
            <person name="Amaro C."/>
        </authorList>
    </citation>
    <scope>NUCLEOTIDE SEQUENCE</scope>
</reference>
<dbReference type="EMBL" id="GBXM01022240">
    <property type="protein sequence ID" value="JAH86337.1"/>
    <property type="molecule type" value="Transcribed_RNA"/>
</dbReference>
<evidence type="ECO:0000256" key="1">
    <source>
        <dbReference type="SAM" id="Phobius"/>
    </source>
</evidence>
<dbReference type="AlphaFoldDB" id="A0A0E9W7K6"/>